<evidence type="ECO:0000313" key="2">
    <source>
        <dbReference type="Proteomes" id="UP001165289"/>
    </source>
</evidence>
<sequence length="104" mass="11551">MNNEEAGLFLNSRKHEELTSFTSEFIVLNNLYQTADERFGENYSSIRLSGLVSYIEAVAKQEDVPSMAIASYKLIIYSKQVHNISIANLCKDIIAKGGYSPAVA</sequence>
<keyword evidence="2" id="KW-1185">Reference proteome</keyword>
<reference evidence="1 2" key="1">
    <citation type="journal article" date="2023" name="BMC Biol.">
        <title>The compact genome of the sponge Oopsacas minuta (Hexactinellida) is lacking key metazoan core genes.</title>
        <authorList>
            <person name="Santini S."/>
            <person name="Schenkelaars Q."/>
            <person name="Jourda C."/>
            <person name="Duchesne M."/>
            <person name="Belahbib H."/>
            <person name="Rocher C."/>
            <person name="Selva M."/>
            <person name="Riesgo A."/>
            <person name="Vervoort M."/>
            <person name="Leys S.P."/>
            <person name="Kodjabachian L."/>
            <person name="Le Bivic A."/>
            <person name="Borchiellini C."/>
            <person name="Claverie J.M."/>
            <person name="Renard E."/>
        </authorList>
    </citation>
    <scope>NUCLEOTIDE SEQUENCE [LARGE SCALE GENOMIC DNA]</scope>
    <source>
        <strain evidence="1">SPO-2</strain>
    </source>
</reference>
<proteinExistence type="predicted"/>
<name>A0AAV7JUQ0_9METZ</name>
<gene>
    <name evidence="1" type="ORF">LOD99_7462</name>
</gene>
<organism evidence="1 2">
    <name type="scientific">Oopsacas minuta</name>
    <dbReference type="NCBI Taxonomy" id="111878"/>
    <lineage>
        <taxon>Eukaryota</taxon>
        <taxon>Metazoa</taxon>
        <taxon>Porifera</taxon>
        <taxon>Hexactinellida</taxon>
        <taxon>Hexasterophora</taxon>
        <taxon>Lyssacinosida</taxon>
        <taxon>Leucopsacidae</taxon>
        <taxon>Oopsacas</taxon>
    </lineage>
</organism>
<accession>A0AAV7JUQ0</accession>
<dbReference type="EMBL" id="JAKMXF010000299">
    <property type="protein sequence ID" value="KAI6652448.1"/>
    <property type="molecule type" value="Genomic_DNA"/>
</dbReference>
<protein>
    <submittedName>
        <fullName evidence="1">Uncharacterized protein</fullName>
    </submittedName>
</protein>
<comment type="caution">
    <text evidence="1">The sequence shown here is derived from an EMBL/GenBank/DDBJ whole genome shotgun (WGS) entry which is preliminary data.</text>
</comment>
<evidence type="ECO:0000313" key="1">
    <source>
        <dbReference type="EMBL" id="KAI6652448.1"/>
    </source>
</evidence>
<dbReference type="AlphaFoldDB" id="A0AAV7JUQ0"/>
<dbReference type="Proteomes" id="UP001165289">
    <property type="component" value="Unassembled WGS sequence"/>
</dbReference>